<evidence type="ECO:0000259" key="11">
    <source>
        <dbReference type="PROSITE" id="PS51194"/>
    </source>
</evidence>
<keyword evidence="6" id="KW-0694">RNA-binding</keyword>
<feature type="compositionally biased region" description="Basic and acidic residues" evidence="9">
    <location>
        <begin position="385"/>
        <end position="395"/>
    </location>
</feature>
<evidence type="ECO:0000256" key="5">
    <source>
        <dbReference type="ARBA" id="ARBA00022840"/>
    </source>
</evidence>
<evidence type="ECO:0000259" key="10">
    <source>
        <dbReference type="PROSITE" id="PS51192"/>
    </source>
</evidence>
<dbReference type="RefSeq" id="XP_024585793.1">
    <property type="nucleotide sequence ID" value="XM_024720611.1"/>
</dbReference>
<dbReference type="EC" id="3.6.4.13" evidence="1"/>
<keyword evidence="13" id="KW-1185">Reference proteome</keyword>
<evidence type="ECO:0000256" key="3">
    <source>
        <dbReference type="ARBA" id="ARBA00022801"/>
    </source>
</evidence>
<organism evidence="12 13">
    <name type="scientific">Plasmopara halstedii</name>
    <name type="common">Downy mildew of sunflower</name>
    <dbReference type="NCBI Taxonomy" id="4781"/>
    <lineage>
        <taxon>Eukaryota</taxon>
        <taxon>Sar</taxon>
        <taxon>Stramenopiles</taxon>
        <taxon>Oomycota</taxon>
        <taxon>Peronosporomycetes</taxon>
        <taxon>Peronosporales</taxon>
        <taxon>Peronosporaceae</taxon>
        <taxon>Plasmopara</taxon>
    </lineage>
</organism>
<sequence length="725" mass="80657">MAQPKVSETLLDGQQPFAECEFGLDHRLTKAVAKMRFVYATLVQVHCIPLALQGKDLLVRARTGSGKTAAFALPLLHKILQHKKDKPIISDPSIGALVLVPTKELVEQTRRHMVDLMYYCQDTVSLLALGGQSINAQQALLRDAPDVLISTPGRLVVHLEAGNLTLKNSVHTVVIDEADLVLSFGYGENIRTIFNALPKACQTFCMSATLSPELEKLKRSVLHNPAVVKLEEGATDGKIQQFYLPVKAEDKDLLLYALLRLGVVSGKVIFFVNSTDLAYRMKLFFEQFMIKSAVLNAKLPHNSRQHIIQEYNRGLFDYLIATDDSVDGDEVGDKDEDEVGEEKGVEVEDEEDVEGEEDDVEGKEDDVEGEVVEHHGEDEEGDMVEEQRKDEKDDGVIFDAAYTSAEKIDKHNDSDQDSEIAIVDTTGADEEEASENEVKDGDDDQKKKKVVGTKRGLSDDSSYGVSRGVDFRGVQFVVNVDFPKSVRAYTHRIGRTARGGASGTALSLVSKGDAKEERALMRVQATQQAVRSETNDVIAQPAELAFDLKEIDCFRYRVEDVRRAVTRSAVREAQLADVKKEMLNSERLAAHFEANPRDLNILEHDKVVGSAPVQPHLATIPDYLVPIELQPPAPARMKKKHGKHNKRQRLTEGKRRIDNDPLHTFVAPDAEDTKQTVEDRISYGNTGVGKSTAGRQKWKKQHRKGHFNPKTIAKKKFKMTKGASH</sequence>
<dbReference type="InterPro" id="IPR001650">
    <property type="entry name" value="Helicase_C-like"/>
</dbReference>
<dbReference type="Pfam" id="PF00270">
    <property type="entry name" value="DEAD"/>
    <property type="match status" value="1"/>
</dbReference>
<keyword evidence="5" id="KW-0067">ATP-binding</keyword>
<dbReference type="PROSITE" id="PS51194">
    <property type="entry name" value="HELICASE_CTER"/>
    <property type="match status" value="1"/>
</dbReference>
<evidence type="ECO:0000313" key="13">
    <source>
        <dbReference type="Proteomes" id="UP000054928"/>
    </source>
</evidence>
<feature type="compositionally biased region" description="Basic residues" evidence="9">
    <location>
        <begin position="696"/>
        <end position="710"/>
    </location>
</feature>
<dbReference type="GeneID" id="36402243"/>
<feature type="region of interest" description="Disordered" evidence="9">
    <location>
        <begin position="326"/>
        <end position="395"/>
    </location>
</feature>
<dbReference type="PANTHER" id="PTHR47959:SF21">
    <property type="entry name" value="DEAD-BOX HELICASE 56"/>
    <property type="match status" value="1"/>
</dbReference>
<dbReference type="Gene3D" id="3.40.50.300">
    <property type="entry name" value="P-loop containing nucleotide triphosphate hydrolases"/>
    <property type="match status" value="2"/>
</dbReference>
<comment type="similarity">
    <text evidence="7">Belongs to the DEAD box helicase family. DDX56/DBP9 subfamily.</text>
</comment>
<dbReference type="Proteomes" id="UP000054928">
    <property type="component" value="Unassembled WGS sequence"/>
</dbReference>
<dbReference type="InterPro" id="IPR027417">
    <property type="entry name" value="P-loop_NTPase"/>
</dbReference>
<dbReference type="GO" id="GO:0005524">
    <property type="term" value="F:ATP binding"/>
    <property type="evidence" value="ECO:0007669"/>
    <property type="project" value="UniProtKB-KW"/>
</dbReference>
<keyword evidence="3" id="KW-0378">Hydrolase</keyword>
<dbReference type="GO" id="GO:0016787">
    <property type="term" value="F:hydrolase activity"/>
    <property type="evidence" value="ECO:0007669"/>
    <property type="project" value="UniProtKB-KW"/>
</dbReference>
<evidence type="ECO:0000313" key="12">
    <source>
        <dbReference type="EMBL" id="CEG49424.1"/>
    </source>
</evidence>
<feature type="compositionally biased region" description="Acidic residues" evidence="9">
    <location>
        <begin position="326"/>
        <end position="340"/>
    </location>
</feature>
<feature type="compositionally biased region" description="Acidic residues" evidence="9">
    <location>
        <begin position="427"/>
        <end position="443"/>
    </location>
</feature>
<dbReference type="EMBL" id="CCYD01003055">
    <property type="protein sequence ID" value="CEG49424.1"/>
    <property type="molecule type" value="Genomic_DNA"/>
</dbReference>
<evidence type="ECO:0000256" key="8">
    <source>
        <dbReference type="ARBA" id="ARBA00047984"/>
    </source>
</evidence>
<dbReference type="SMART" id="SM00487">
    <property type="entry name" value="DEXDc"/>
    <property type="match status" value="1"/>
</dbReference>
<comment type="catalytic activity">
    <reaction evidence="8">
        <text>ATP + H2O = ADP + phosphate + H(+)</text>
        <dbReference type="Rhea" id="RHEA:13065"/>
        <dbReference type="ChEBI" id="CHEBI:15377"/>
        <dbReference type="ChEBI" id="CHEBI:15378"/>
        <dbReference type="ChEBI" id="CHEBI:30616"/>
        <dbReference type="ChEBI" id="CHEBI:43474"/>
        <dbReference type="ChEBI" id="CHEBI:456216"/>
        <dbReference type="EC" id="3.6.4.13"/>
    </reaction>
</comment>
<accession>A0A0P1B6D2</accession>
<dbReference type="SUPFAM" id="SSF52540">
    <property type="entry name" value="P-loop containing nucleoside triphosphate hydrolases"/>
    <property type="match status" value="2"/>
</dbReference>
<dbReference type="OrthoDB" id="1191041at2759"/>
<dbReference type="OMA" id="NASEQCV"/>
<feature type="domain" description="Helicase ATP-binding" evidence="10">
    <location>
        <begin position="48"/>
        <end position="228"/>
    </location>
</feature>
<dbReference type="CDD" id="cd17961">
    <property type="entry name" value="DEADc_DDX56"/>
    <property type="match status" value="1"/>
</dbReference>
<evidence type="ECO:0000256" key="6">
    <source>
        <dbReference type="ARBA" id="ARBA00022884"/>
    </source>
</evidence>
<feature type="region of interest" description="Disordered" evidence="9">
    <location>
        <begin position="683"/>
        <end position="710"/>
    </location>
</feature>
<dbReference type="STRING" id="4781.A0A0P1B6D2"/>
<dbReference type="InterPro" id="IPR050079">
    <property type="entry name" value="DEAD_box_RNA_helicase"/>
</dbReference>
<evidence type="ECO:0000256" key="1">
    <source>
        <dbReference type="ARBA" id="ARBA00012552"/>
    </source>
</evidence>
<evidence type="ECO:0000256" key="2">
    <source>
        <dbReference type="ARBA" id="ARBA00022741"/>
    </source>
</evidence>
<keyword evidence="2" id="KW-0547">Nucleotide-binding</keyword>
<feature type="domain" description="Helicase C-terminal" evidence="11">
    <location>
        <begin position="376"/>
        <end position="545"/>
    </location>
</feature>
<protein>
    <recommendedName>
        <fullName evidence="1">RNA helicase</fullName>
        <ecNumber evidence="1">3.6.4.13</ecNumber>
    </recommendedName>
</protein>
<dbReference type="AlphaFoldDB" id="A0A0P1B6D2"/>
<evidence type="ECO:0000256" key="7">
    <source>
        <dbReference type="ARBA" id="ARBA00038041"/>
    </source>
</evidence>
<dbReference type="GO" id="GO:0005829">
    <property type="term" value="C:cytosol"/>
    <property type="evidence" value="ECO:0007669"/>
    <property type="project" value="TreeGrafter"/>
</dbReference>
<keyword evidence="4 12" id="KW-0347">Helicase</keyword>
<dbReference type="PROSITE" id="PS51192">
    <property type="entry name" value="HELICASE_ATP_BIND_1"/>
    <property type="match status" value="1"/>
</dbReference>
<dbReference type="PANTHER" id="PTHR47959">
    <property type="entry name" value="ATP-DEPENDENT RNA HELICASE RHLE-RELATED"/>
    <property type="match status" value="1"/>
</dbReference>
<name>A0A0P1B6D2_PLAHL</name>
<dbReference type="GO" id="GO:0003724">
    <property type="term" value="F:RNA helicase activity"/>
    <property type="evidence" value="ECO:0007669"/>
    <property type="project" value="UniProtKB-EC"/>
</dbReference>
<reference evidence="13" key="1">
    <citation type="submission" date="2014-09" db="EMBL/GenBank/DDBJ databases">
        <authorList>
            <person name="Sharma Rahul"/>
            <person name="Thines Marco"/>
        </authorList>
    </citation>
    <scope>NUCLEOTIDE SEQUENCE [LARGE SCALE GENOMIC DNA]</scope>
</reference>
<dbReference type="InterPro" id="IPR011545">
    <property type="entry name" value="DEAD/DEAH_box_helicase_dom"/>
</dbReference>
<proteinExistence type="inferred from homology"/>
<dbReference type="GO" id="GO:0003723">
    <property type="term" value="F:RNA binding"/>
    <property type="evidence" value="ECO:0007669"/>
    <property type="project" value="UniProtKB-KW"/>
</dbReference>
<dbReference type="SMART" id="SM00490">
    <property type="entry name" value="HELICc"/>
    <property type="match status" value="1"/>
</dbReference>
<feature type="compositionally biased region" description="Acidic residues" evidence="9">
    <location>
        <begin position="347"/>
        <end position="370"/>
    </location>
</feature>
<feature type="region of interest" description="Disordered" evidence="9">
    <location>
        <begin position="407"/>
        <end position="462"/>
    </location>
</feature>
<dbReference type="InterPro" id="IPR014001">
    <property type="entry name" value="Helicase_ATP-bd"/>
</dbReference>
<evidence type="ECO:0000256" key="9">
    <source>
        <dbReference type="SAM" id="MobiDB-lite"/>
    </source>
</evidence>
<evidence type="ECO:0000256" key="4">
    <source>
        <dbReference type="ARBA" id="ARBA00022806"/>
    </source>
</evidence>
<dbReference type="Pfam" id="PF00271">
    <property type="entry name" value="Helicase_C"/>
    <property type="match status" value="2"/>
</dbReference>